<keyword evidence="4 10" id="KW-0964">Secreted</keyword>
<evidence type="ECO:0000256" key="3">
    <source>
        <dbReference type="ARBA" id="ARBA00022523"/>
    </source>
</evidence>
<evidence type="ECO:0000256" key="5">
    <source>
        <dbReference type="ARBA" id="ARBA00022723"/>
    </source>
</evidence>
<feature type="signal peptide" evidence="10">
    <location>
        <begin position="1"/>
        <end position="31"/>
    </location>
</feature>
<feature type="disulfide bond" evidence="9">
    <location>
        <begin position="41"/>
        <end position="57"/>
    </location>
</feature>
<dbReference type="InterPro" id="IPR001929">
    <property type="entry name" value="Germin"/>
</dbReference>
<evidence type="ECO:0000313" key="12">
    <source>
        <dbReference type="EMBL" id="KAG0570039.1"/>
    </source>
</evidence>
<dbReference type="EMBL" id="CM026427">
    <property type="protein sequence ID" value="KAG0570039.1"/>
    <property type="molecule type" value="Genomic_DNA"/>
</dbReference>
<evidence type="ECO:0000259" key="11">
    <source>
        <dbReference type="SMART" id="SM00835"/>
    </source>
</evidence>
<comment type="caution">
    <text evidence="12">The sequence shown here is derived from an EMBL/GenBank/DDBJ whole genome shotgun (WGS) entry which is preliminary data.</text>
</comment>
<dbReference type="AlphaFoldDB" id="A0A8T0HI01"/>
<dbReference type="PANTHER" id="PTHR31238">
    <property type="entry name" value="GERMIN-LIKE PROTEIN SUBFAMILY 3 MEMBER 3"/>
    <property type="match status" value="1"/>
</dbReference>
<dbReference type="Proteomes" id="UP000822688">
    <property type="component" value="Chromosome 6"/>
</dbReference>
<dbReference type="CDD" id="cd02241">
    <property type="entry name" value="cupin_OxOx"/>
    <property type="match status" value="1"/>
</dbReference>
<dbReference type="InterPro" id="IPR006045">
    <property type="entry name" value="Cupin_1"/>
</dbReference>
<feature type="binding site" evidence="7">
    <location>
        <position position="126"/>
    </location>
    <ligand>
        <name>oxalate</name>
        <dbReference type="ChEBI" id="CHEBI:30623"/>
    </ligand>
</feature>
<evidence type="ECO:0000256" key="6">
    <source>
        <dbReference type="ARBA" id="ARBA00023211"/>
    </source>
</evidence>
<dbReference type="InterPro" id="IPR014710">
    <property type="entry name" value="RmlC-like_jellyroll"/>
</dbReference>
<evidence type="ECO:0000256" key="10">
    <source>
        <dbReference type="RuleBase" id="RU366015"/>
    </source>
</evidence>
<feature type="binding site" evidence="8">
    <location>
        <position position="124"/>
    </location>
    <ligand>
        <name>Mn(2+)</name>
        <dbReference type="ChEBI" id="CHEBI:29035"/>
    </ligand>
</feature>
<comment type="similarity">
    <text evidence="2 10">Belongs to the germin family.</text>
</comment>
<comment type="subcellular location">
    <subcellularLocation>
        <location evidence="1 10">Secreted</location>
        <location evidence="1 10">Extracellular space</location>
        <location evidence="1 10">Apoplast</location>
    </subcellularLocation>
</comment>
<dbReference type="SMART" id="SM00835">
    <property type="entry name" value="Cupin_1"/>
    <property type="match status" value="1"/>
</dbReference>
<feature type="chain" id="PRO_5035959942" description="Germin-like protein" evidence="10">
    <location>
        <begin position="32"/>
        <end position="232"/>
    </location>
</feature>
<evidence type="ECO:0000256" key="4">
    <source>
        <dbReference type="ARBA" id="ARBA00022525"/>
    </source>
</evidence>
<keyword evidence="5 7" id="KW-0479">Metal-binding</keyword>
<reference evidence="12 13" key="1">
    <citation type="submission" date="2020-06" db="EMBL/GenBank/DDBJ databases">
        <title>WGS assembly of Ceratodon purpureus strain R40.</title>
        <authorList>
            <person name="Carey S.B."/>
            <person name="Jenkins J."/>
            <person name="Shu S."/>
            <person name="Lovell J.T."/>
            <person name="Sreedasyam A."/>
            <person name="Maumus F."/>
            <person name="Tiley G.P."/>
            <person name="Fernandez-Pozo N."/>
            <person name="Barry K."/>
            <person name="Chen C."/>
            <person name="Wang M."/>
            <person name="Lipzen A."/>
            <person name="Daum C."/>
            <person name="Saski C.A."/>
            <person name="Payton A.C."/>
            <person name="Mcbreen J.C."/>
            <person name="Conrad R.E."/>
            <person name="Kollar L.M."/>
            <person name="Olsson S."/>
            <person name="Huttunen S."/>
            <person name="Landis J.B."/>
            <person name="Wickett N.J."/>
            <person name="Johnson M.G."/>
            <person name="Rensing S.A."/>
            <person name="Grimwood J."/>
            <person name="Schmutz J."/>
            <person name="Mcdaniel S.F."/>
        </authorList>
    </citation>
    <scope>NUCLEOTIDE SEQUENCE [LARGE SCALE GENOMIC DNA]</scope>
    <source>
        <strain evidence="12 13">R40</strain>
    </source>
</reference>
<evidence type="ECO:0000256" key="9">
    <source>
        <dbReference type="PIRSR" id="PIRSR601929-3"/>
    </source>
</evidence>
<keyword evidence="9" id="KW-1015">Disulfide bond</keyword>
<keyword evidence="13" id="KW-1185">Reference proteome</keyword>
<dbReference type="SUPFAM" id="SSF51182">
    <property type="entry name" value="RmlC-like cupins"/>
    <property type="match status" value="1"/>
</dbReference>
<organism evidence="12 13">
    <name type="scientific">Ceratodon purpureus</name>
    <name type="common">Fire moss</name>
    <name type="synonym">Dicranum purpureum</name>
    <dbReference type="NCBI Taxonomy" id="3225"/>
    <lineage>
        <taxon>Eukaryota</taxon>
        <taxon>Viridiplantae</taxon>
        <taxon>Streptophyta</taxon>
        <taxon>Embryophyta</taxon>
        <taxon>Bryophyta</taxon>
        <taxon>Bryophytina</taxon>
        <taxon>Bryopsida</taxon>
        <taxon>Dicranidae</taxon>
        <taxon>Pseudoditrichales</taxon>
        <taxon>Ditrichaceae</taxon>
        <taxon>Ceratodon</taxon>
    </lineage>
</organism>
<feature type="binding site" evidence="8">
    <location>
        <position position="131"/>
    </location>
    <ligand>
        <name>Mn(2+)</name>
        <dbReference type="ChEBI" id="CHEBI:29035"/>
    </ligand>
</feature>
<protein>
    <recommendedName>
        <fullName evidence="10">Germin-like protein</fullName>
    </recommendedName>
</protein>
<evidence type="ECO:0000256" key="1">
    <source>
        <dbReference type="ARBA" id="ARBA00004271"/>
    </source>
</evidence>
<evidence type="ECO:0000256" key="7">
    <source>
        <dbReference type="PIRSR" id="PIRSR601929-1"/>
    </source>
</evidence>
<keyword evidence="6 7" id="KW-0464">Manganese</keyword>
<keyword evidence="10" id="KW-0732">Signal</keyword>
<dbReference type="GO" id="GO:0030145">
    <property type="term" value="F:manganese ion binding"/>
    <property type="evidence" value="ECO:0007669"/>
    <property type="project" value="UniProtKB-UniRule"/>
</dbReference>
<gene>
    <name evidence="12" type="ORF">KC19_6G134700</name>
</gene>
<feature type="binding site" evidence="8">
    <location>
        <position position="126"/>
    </location>
    <ligand>
        <name>Mn(2+)</name>
        <dbReference type="ChEBI" id="CHEBI:29035"/>
    </ligand>
</feature>
<feature type="binding site" evidence="7">
    <location>
        <position position="131"/>
    </location>
    <ligand>
        <name>oxalate</name>
        <dbReference type="ChEBI" id="CHEBI:30623"/>
    </ligand>
</feature>
<accession>A0A8T0HI01</accession>
<dbReference type="Gene3D" id="2.60.120.10">
    <property type="entry name" value="Jelly Rolls"/>
    <property type="match status" value="1"/>
</dbReference>
<dbReference type="GO" id="GO:0048046">
    <property type="term" value="C:apoplast"/>
    <property type="evidence" value="ECO:0007669"/>
    <property type="project" value="UniProtKB-SubCell"/>
</dbReference>
<dbReference type="Pfam" id="PF00190">
    <property type="entry name" value="Cupin_1"/>
    <property type="match status" value="1"/>
</dbReference>
<evidence type="ECO:0000256" key="8">
    <source>
        <dbReference type="PIRSR" id="PIRSR601929-2"/>
    </source>
</evidence>
<dbReference type="PRINTS" id="PR00325">
    <property type="entry name" value="GERMIN"/>
</dbReference>
<evidence type="ECO:0000313" key="13">
    <source>
        <dbReference type="Proteomes" id="UP000822688"/>
    </source>
</evidence>
<dbReference type="InterPro" id="IPR011051">
    <property type="entry name" value="RmlC_Cupin_sf"/>
</dbReference>
<keyword evidence="3 10" id="KW-0052">Apoplast</keyword>
<proteinExistence type="inferred from homology"/>
<feature type="binding site" evidence="8">
    <location>
        <position position="170"/>
    </location>
    <ligand>
        <name>Mn(2+)</name>
        <dbReference type="ChEBI" id="CHEBI:29035"/>
    </ligand>
</feature>
<sequence length="232" mass="24728">MGKSTSSTQALLSKLLIIALCATTFFVAVHAADPDPLADFCVADLSPNAPRVNGFACKPRSNVTTDDFVYSGFRQAALSDAEISQTPTGAIVGLTNLRDWPGANTQGVTHARLDFAIGGVIPFHTHPRASETLLVLKGTVYTGFISDFNVLYASTLKQGDVIVFPRALLHFQLNVGNETAITFNTLTSQNPGFLDSVNQIFEPNITSAVIEKSFGIDAATVKLLKGSYPGHP</sequence>
<feature type="domain" description="Cupin type-1" evidence="11">
    <location>
        <begin position="75"/>
        <end position="222"/>
    </location>
</feature>
<evidence type="ECO:0000256" key="2">
    <source>
        <dbReference type="ARBA" id="ARBA00007456"/>
    </source>
</evidence>
<name>A0A8T0HI01_CERPU</name>